<dbReference type="STRING" id="1429043.X474_26475"/>
<dbReference type="Gene3D" id="1.10.10.60">
    <property type="entry name" value="Homeodomain-like"/>
    <property type="match status" value="1"/>
</dbReference>
<dbReference type="FunFam" id="3.40.50.300:FF:000006">
    <property type="entry name" value="DNA-binding transcriptional regulator NtrC"/>
    <property type="match status" value="1"/>
</dbReference>
<feature type="domain" description="Response regulatory" evidence="7">
    <location>
        <begin position="1"/>
        <end position="113"/>
    </location>
</feature>
<dbReference type="InterPro" id="IPR025662">
    <property type="entry name" value="Sigma_54_int_dom_ATP-bd_1"/>
</dbReference>
<dbReference type="CDD" id="cd00009">
    <property type="entry name" value="AAA"/>
    <property type="match status" value="1"/>
</dbReference>
<dbReference type="SUPFAM" id="SSF46689">
    <property type="entry name" value="Homeodomain-like"/>
    <property type="match status" value="1"/>
</dbReference>
<feature type="domain" description="Sigma-54 factor interaction" evidence="6">
    <location>
        <begin position="138"/>
        <end position="367"/>
    </location>
</feature>
<dbReference type="InterPro" id="IPR009057">
    <property type="entry name" value="Homeodomain-like_sf"/>
</dbReference>
<evidence type="ECO:0000256" key="4">
    <source>
        <dbReference type="ARBA" id="ARBA00023163"/>
    </source>
</evidence>
<dbReference type="AlphaFoldDB" id="A0A0D2J541"/>
<keyword evidence="1" id="KW-0547">Nucleotide-binding</keyword>
<evidence type="ECO:0000313" key="8">
    <source>
        <dbReference type="EMBL" id="KIX10826.1"/>
    </source>
</evidence>
<accession>A0A0D2J541</accession>
<dbReference type="Proteomes" id="UP000032233">
    <property type="component" value="Unassembled WGS sequence"/>
</dbReference>
<dbReference type="SMART" id="SM00382">
    <property type="entry name" value="AAA"/>
    <property type="match status" value="1"/>
</dbReference>
<keyword evidence="3" id="KW-0805">Transcription regulation</keyword>
<protein>
    <submittedName>
        <fullName evidence="8">Fis family transcriptional regulator</fullName>
    </submittedName>
</protein>
<evidence type="ECO:0000259" key="7">
    <source>
        <dbReference type="PROSITE" id="PS50110"/>
    </source>
</evidence>
<keyword evidence="5" id="KW-0597">Phosphoprotein</keyword>
<dbReference type="InterPro" id="IPR003593">
    <property type="entry name" value="AAA+_ATPase"/>
</dbReference>
<dbReference type="PROSITE" id="PS50045">
    <property type="entry name" value="SIGMA54_INTERACT_4"/>
    <property type="match status" value="1"/>
</dbReference>
<dbReference type="InterPro" id="IPR002197">
    <property type="entry name" value="HTH_Fis"/>
</dbReference>
<name>A0A0D2J541_9BACT</name>
<dbReference type="InterPro" id="IPR058031">
    <property type="entry name" value="AAA_lid_NorR"/>
</dbReference>
<dbReference type="InterPro" id="IPR011006">
    <property type="entry name" value="CheY-like_superfamily"/>
</dbReference>
<evidence type="ECO:0000256" key="5">
    <source>
        <dbReference type="PROSITE-ProRule" id="PRU00169"/>
    </source>
</evidence>
<dbReference type="EMBL" id="AZAC01000078">
    <property type="protein sequence ID" value="KIX10826.1"/>
    <property type="molecule type" value="Genomic_DNA"/>
</dbReference>
<feature type="modified residue" description="4-aspartylphosphate" evidence="5">
    <location>
        <position position="48"/>
    </location>
</feature>
<dbReference type="Pfam" id="PF00158">
    <property type="entry name" value="Sigma54_activat"/>
    <property type="match status" value="1"/>
</dbReference>
<dbReference type="InterPro" id="IPR027417">
    <property type="entry name" value="P-loop_NTPase"/>
</dbReference>
<dbReference type="GO" id="GO:0006355">
    <property type="term" value="P:regulation of DNA-templated transcription"/>
    <property type="evidence" value="ECO:0007669"/>
    <property type="project" value="InterPro"/>
</dbReference>
<evidence type="ECO:0000313" key="9">
    <source>
        <dbReference type="Proteomes" id="UP000032233"/>
    </source>
</evidence>
<dbReference type="PROSITE" id="PS50110">
    <property type="entry name" value="RESPONSE_REGULATORY"/>
    <property type="match status" value="1"/>
</dbReference>
<keyword evidence="2" id="KW-0067">ATP-binding</keyword>
<dbReference type="PROSITE" id="PS00675">
    <property type="entry name" value="SIGMA54_INTERACT_1"/>
    <property type="match status" value="1"/>
</dbReference>
<dbReference type="Gene3D" id="3.40.50.2300">
    <property type="match status" value="1"/>
</dbReference>
<dbReference type="SUPFAM" id="SSF52540">
    <property type="entry name" value="P-loop containing nucleoside triphosphate hydrolases"/>
    <property type="match status" value="1"/>
</dbReference>
<dbReference type="PANTHER" id="PTHR32071:SF113">
    <property type="entry name" value="ALGINATE BIOSYNTHESIS TRANSCRIPTIONAL REGULATORY PROTEIN ALGB"/>
    <property type="match status" value="1"/>
</dbReference>
<evidence type="ECO:0000256" key="1">
    <source>
        <dbReference type="ARBA" id="ARBA00022741"/>
    </source>
</evidence>
<dbReference type="Pfam" id="PF02954">
    <property type="entry name" value="HTH_8"/>
    <property type="match status" value="1"/>
</dbReference>
<dbReference type="GO" id="GO:0005524">
    <property type="term" value="F:ATP binding"/>
    <property type="evidence" value="ECO:0007669"/>
    <property type="project" value="UniProtKB-KW"/>
</dbReference>
<keyword evidence="4" id="KW-0804">Transcription</keyword>
<dbReference type="InterPro" id="IPR001789">
    <property type="entry name" value="Sig_transdc_resp-reg_receiver"/>
</dbReference>
<dbReference type="InParanoid" id="A0A0D2J541"/>
<keyword evidence="9" id="KW-1185">Reference proteome</keyword>
<organism evidence="8 9">
    <name type="scientific">Dethiosulfatarculus sandiegensis</name>
    <dbReference type="NCBI Taxonomy" id="1429043"/>
    <lineage>
        <taxon>Bacteria</taxon>
        <taxon>Pseudomonadati</taxon>
        <taxon>Thermodesulfobacteriota</taxon>
        <taxon>Desulfarculia</taxon>
        <taxon>Desulfarculales</taxon>
        <taxon>Desulfarculaceae</taxon>
        <taxon>Dethiosulfatarculus</taxon>
    </lineage>
</organism>
<dbReference type="PANTHER" id="PTHR32071">
    <property type="entry name" value="TRANSCRIPTIONAL REGULATORY PROTEIN"/>
    <property type="match status" value="1"/>
</dbReference>
<dbReference type="Pfam" id="PF25601">
    <property type="entry name" value="AAA_lid_14"/>
    <property type="match status" value="1"/>
</dbReference>
<dbReference type="GO" id="GO:0000160">
    <property type="term" value="P:phosphorelay signal transduction system"/>
    <property type="evidence" value="ECO:0007669"/>
    <property type="project" value="InterPro"/>
</dbReference>
<reference evidence="8 9" key="1">
    <citation type="submission" date="2013-11" db="EMBL/GenBank/DDBJ databases">
        <title>Metagenomic analysis of a methanogenic consortium involved in long chain n-alkane degradation.</title>
        <authorList>
            <person name="Davidova I.A."/>
            <person name="Callaghan A.V."/>
            <person name="Wawrik B."/>
            <person name="Pruitt S."/>
            <person name="Marks C."/>
            <person name="Duncan K.E."/>
            <person name="Suflita J.M."/>
        </authorList>
    </citation>
    <scope>NUCLEOTIDE SEQUENCE [LARGE SCALE GENOMIC DNA]</scope>
    <source>
        <strain evidence="8 9">SPR</strain>
    </source>
</reference>
<evidence type="ECO:0000256" key="3">
    <source>
        <dbReference type="ARBA" id="ARBA00023015"/>
    </source>
</evidence>
<dbReference type="SMART" id="SM00448">
    <property type="entry name" value="REC"/>
    <property type="match status" value="1"/>
</dbReference>
<dbReference type="Gene3D" id="3.40.50.300">
    <property type="entry name" value="P-loop containing nucleotide triphosphate hydrolases"/>
    <property type="match status" value="1"/>
</dbReference>
<dbReference type="SUPFAM" id="SSF52172">
    <property type="entry name" value="CheY-like"/>
    <property type="match status" value="1"/>
</dbReference>
<evidence type="ECO:0000256" key="2">
    <source>
        <dbReference type="ARBA" id="ARBA00022840"/>
    </source>
</evidence>
<dbReference type="Pfam" id="PF00072">
    <property type="entry name" value="Response_reg"/>
    <property type="match status" value="1"/>
</dbReference>
<sequence>MIIDDEKMLCKACQLVLSEEGYAVEAKSTGTDGLAAALEDNYDVILLDMKMPDLDGMEVLNTLRKEKPGQFIIIITGYSTVQNAVDAMKQGAFDYLAKPFLDDELLLSVKKAVDKKNLIDENIALRKELSDSFRSDKIIGDSPAILRVFEKVRKVALTDSTVLIYGESGTGKELFARAIHAHSGRAAKQFVAVDCSTFSSSILESELFGHVKGAFTGAEHDKAGIFELAQSGTLFLDDVANINLDIQAKLLRVLEAREYKPVGAGFFKKSDVRILAATNKNLAAMVEQGAFREDLFYRLNVFPISLPPLRERKGDIPKLVYHYLRHFCQKTGKHIDGFTEDALEVLINYEWSGNVRQLKNIIERLVIMSEGGIMDIIQLTSHMGAQLPYMNNSVPETLSELKALKKSLLENTFGRIEKAFLIKALKAKQGNITKAAKKVGMHRSNFSALMKKHKLVYREKGEKP</sequence>
<dbReference type="GO" id="GO:0043565">
    <property type="term" value="F:sequence-specific DNA binding"/>
    <property type="evidence" value="ECO:0007669"/>
    <property type="project" value="InterPro"/>
</dbReference>
<comment type="caution">
    <text evidence="8">The sequence shown here is derived from an EMBL/GenBank/DDBJ whole genome shotgun (WGS) entry which is preliminary data.</text>
</comment>
<dbReference type="Gene3D" id="1.10.8.60">
    <property type="match status" value="1"/>
</dbReference>
<proteinExistence type="predicted"/>
<gene>
    <name evidence="8" type="ORF">X474_26475</name>
</gene>
<dbReference type="InterPro" id="IPR002078">
    <property type="entry name" value="Sigma_54_int"/>
</dbReference>
<evidence type="ECO:0000259" key="6">
    <source>
        <dbReference type="PROSITE" id="PS50045"/>
    </source>
</evidence>